<dbReference type="Proteomes" id="UP000676336">
    <property type="component" value="Unassembled WGS sequence"/>
</dbReference>
<dbReference type="EMBL" id="CAJOBI010242847">
    <property type="protein sequence ID" value="CAF5088723.1"/>
    <property type="molecule type" value="Genomic_DNA"/>
</dbReference>
<dbReference type="AlphaFoldDB" id="A0A8S3EW79"/>
<reference evidence="1" key="1">
    <citation type="submission" date="2021-02" db="EMBL/GenBank/DDBJ databases">
        <authorList>
            <person name="Nowell W R."/>
        </authorList>
    </citation>
    <scope>NUCLEOTIDE SEQUENCE</scope>
</reference>
<proteinExistence type="predicted"/>
<protein>
    <submittedName>
        <fullName evidence="1">Uncharacterized protein</fullName>
    </submittedName>
</protein>
<evidence type="ECO:0000313" key="1">
    <source>
        <dbReference type="EMBL" id="CAF5088723.1"/>
    </source>
</evidence>
<organism evidence="1 2">
    <name type="scientific">Rotaria magnacalcarata</name>
    <dbReference type="NCBI Taxonomy" id="392030"/>
    <lineage>
        <taxon>Eukaryota</taxon>
        <taxon>Metazoa</taxon>
        <taxon>Spiralia</taxon>
        <taxon>Gnathifera</taxon>
        <taxon>Rotifera</taxon>
        <taxon>Eurotatoria</taxon>
        <taxon>Bdelloidea</taxon>
        <taxon>Philodinida</taxon>
        <taxon>Philodinidae</taxon>
        <taxon>Rotaria</taxon>
    </lineage>
</organism>
<comment type="caution">
    <text evidence="1">The sequence shown here is derived from an EMBL/GenBank/DDBJ whole genome shotgun (WGS) entry which is preliminary data.</text>
</comment>
<accession>A0A8S3EW79</accession>
<sequence length="59" mass="6246">TTPEVVNTPITTTNAALTTPAIVSGVVTTTNVPITTPGIVTTPIESFLEKWHLTLWLSV</sequence>
<name>A0A8S3EW79_9BILA</name>
<evidence type="ECO:0000313" key="2">
    <source>
        <dbReference type="Proteomes" id="UP000676336"/>
    </source>
</evidence>
<gene>
    <name evidence="1" type="ORF">SMN809_LOCUS61110</name>
</gene>
<feature type="non-terminal residue" evidence="1">
    <location>
        <position position="1"/>
    </location>
</feature>